<dbReference type="RefSeq" id="WP_090869056.1">
    <property type="nucleotide sequence ID" value="NZ_FOHE01000007.1"/>
</dbReference>
<dbReference type="PANTHER" id="PTHR36434">
    <property type="entry name" value="MEMBRANE PROTEASE YUGP-RELATED"/>
    <property type="match status" value="1"/>
</dbReference>
<feature type="transmembrane region" description="Helical" evidence="1">
    <location>
        <begin position="120"/>
        <end position="140"/>
    </location>
</feature>
<dbReference type="InterPro" id="IPR007395">
    <property type="entry name" value="Zn_peptidase_2"/>
</dbReference>
<evidence type="ECO:0000256" key="1">
    <source>
        <dbReference type="SAM" id="Phobius"/>
    </source>
</evidence>
<protein>
    <recommendedName>
        <fullName evidence="4">Peptidase</fullName>
    </recommendedName>
</protein>
<proteinExistence type="predicted"/>
<organism evidence="2 3">
    <name type="scientific">Oceanobacillus limi</name>
    <dbReference type="NCBI Taxonomy" id="930131"/>
    <lineage>
        <taxon>Bacteria</taxon>
        <taxon>Bacillati</taxon>
        <taxon>Bacillota</taxon>
        <taxon>Bacilli</taxon>
        <taxon>Bacillales</taxon>
        <taxon>Bacillaceae</taxon>
        <taxon>Oceanobacillus</taxon>
    </lineage>
</organism>
<accession>A0A1I0CPS0</accession>
<keyword evidence="1" id="KW-1133">Transmembrane helix</keyword>
<feature type="transmembrane region" description="Helical" evidence="1">
    <location>
        <begin position="146"/>
        <end position="167"/>
    </location>
</feature>
<dbReference type="STRING" id="930131.SAMN05216389_10720"/>
<dbReference type="AlphaFoldDB" id="A0A1I0CPS0"/>
<gene>
    <name evidence="2" type="ORF">SAMN05216389_10720</name>
</gene>
<reference evidence="2 3" key="1">
    <citation type="submission" date="2016-10" db="EMBL/GenBank/DDBJ databases">
        <authorList>
            <person name="de Groot N.N."/>
        </authorList>
    </citation>
    <scope>NUCLEOTIDE SEQUENCE [LARGE SCALE GENOMIC DNA]</scope>
    <source>
        <strain evidence="2 3">IBRC-M 10780</strain>
    </source>
</reference>
<keyword evidence="1" id="KW-0812">Transmembrane</keyword>
<sequence length="226" mass="24780">MFFHPLDFLIILAFILAMWAQSKVKGSFQQGAKVQASSRMTGLEVARKILDSEGLTDVKIELSRRGALSDHYDPSAKTVRLSEPVYRSNSISSLAVAAHEVGHAIQHANQYSMLVLRHRIFPIANIGSQFAPFLLIGGFLLDLGNLIGIGIVLFAGAVLFQLVTLPVEYNASSRAKTKLLELGMITNREERGVGKVLNAAALTYLASTLIAVLQLLKFIMIFANRR</sequence>
<dbReference type="Proteomes" id="UP000198618">
    <property type="component" value="Unassembled WGS sequence"/>
</dbReference>
<evidence type="ECO:0008006" key="4">
    <source>
        <dbReference type="Google" id="ProtNLM"/>
    </source>
</evidence>
<dbReference type="EMBL" id="FOHE01000007">
    <property type="protein sequence ID" value="SET21725.1"/>
    <property type="molecule type" value="Genomic_DNA"/>
</dbReference>
<dbReference type="PANTHER" id="PTHR36434:SF1">
    <property type="entry name" value="MEMBRANE PROTEASE YUGP-RELATED"/>
    <property type="match status" value="1"/>
</dbReference>
<evidence type="ECO:0000313" key="2">
    <source>
        <dbReference type="EMBL" id="SET21725.1"/>
    </source>
</evidence>
<name>A0A1I0CPS0_9BACI</name>
<dbReference type="OrthoDB" id="9784298at2"/>
<dbReference type="Pfam" id="PF04298">
    <property type="entry name" value="Zn_peptidase_2"/>
    <property type="match status" value="1"/>
</dbReference>
<keyword evidence="1" id="KW-0472">Membrane</keyword>
<feature type="transmembrane region" description="Helical" evidence="1">
    <location>
        <begin position="196"/>
        <end position="223"/>
    </location>
</feature>
<keyword evidence="3" id="KW-1185">Reference proteome</keyword>
<evidence type="ECO:0000313" key="3">
    <source>
        <dbReference type="Proteomes" id="UP000198618"/>
    </source>
</evidence>